<dbReference type="GO" id="GO:0090575">
    <property type="term" value="C:RNA polymerase II transcription regulator complex"/>
    <property type="evidence" value="ECO:0007669"/>
    <property type="project" value="TreeGrafter"/>
</dbReference>
<dbReference type="Gene3D" id="1.20.5.170">
    <property type="match status" value="1"/>
</dbReference>
<dbReference type="OrthoDB" id="2590011at2759"/>
<gene>
    <name evidence="4" type="ORF">N7468_003919</name>
</gene>
<reference evidence="4" key="1">
    <citation type="submission" date="2022-11" db="EMBL/GenBank/DDBJ databases">
        <authorList>
            <person name="Petersen C."/>
        </authorList>
    </citation>
    <scope>NUCLEOTIDE SEQUENCE</scope>
    <source>
        <strain evidence="4">IBT 19713</strain>
    </source>
</reference>
<dbReference type="AlphaFoldDB" id="A0A9W9P7J1"/>
<dbReference type="InterPro" id="IPR046347">
    <property type="entry name" value="bZIP_sf"/>
</dbReference>
<feature type="region of interest" description="Disordered" evidence="3">
    <location>
        <begin position="1"/>
        <end position="52"/>
    </location>
</feature>
<evidence type="ECO:0000256" key="3">
    <source>
        <dbReference type="SAM" id="MobiDB-lite"/>
    </source>
</evidence>
<accession>A0A9W9P7J1</accession>
<dbReference type="PANTHER" id="PTHR40621:SF6">
    <property type="entry name" value="AP-1-LIKE TRANSCRIPTION FACTOR YAP1-RELATED"/>
    <property type="match status" value="1"/>
</dbReference>
<feature type="compositionally biased region" description="Basic and acidic residues" evidence="3">
    <location>
        <begin position="23"/>
        <end position="41"/>
    </location>
</feature>
<evidence type="ECO:0000256" key="1">
    <source>
        <dbReference type="ARBA" id="ARBA00004123"/>
    </source>
</evidence>
<dbReference type="PANTHER" id="PTHR40621">
    <property type="entry name" value="TRANSCRIPTION FACTOR KAPC-RELATED"/>
    <property type="match status" value="1"/>
</dbReference>
<keyword evidence="2" id="KW-0539">Nucleus</keyword>
<evidence type="ECO:0008006" key="6">
    <source>
        <dbReference type="Google" id="ProtNLM"/>
    </source>
</evidence>
<dbReference type="SUPFAM" id="SSF57959">
    <property type="entry name" value="Leucine zipper domain"/>
    <property type="match status" value="1"/>
</dbReference>
<reference evidence="4" key="2">
    <citation type="journal article" date="2023" name="IMA Fungus">
        <title>Comparative genomic study of the Penicillium genus elucidates a diverse pangenome and 15 lateral gene transfer events.</title>
        <authorList>
            <person name="Petersen C."/>
            <person name="Sorensen T."/>
            <person name="Nielsen M.R."/>
            <person name="Sondergaard T.E."/>
            <person name="Sorensen J.L."/>
            <person name="Fitzpatrick D.A."/>
            <person name="Frisvad J.C."/>
            <person name="Nielsen K.L."/>
        </authorList>
    </citation>
    <scope>NUCLEOTIDE SEQUENCE</scope>
    <source>
        <strain evidence="4">IBT 19713</strain>
    </source>
</reference>
<dbReference type="InterPro" id="IPR050936">
    <property type="entry name" value="AP-1-like"/>
</dbReference>
<comment type="subcellular location">
    <subcellularLocation>
        <location evidence="1">Nucleus</location>
    </subcellularLocation>
</comment>
<dbReference type="RefSeq" id="XP_058332219.1">
    <property type="nucleotide sequence ID" value="XM_058473216.1"/>
</dbReference>
<comment type="caution">
    <text evidence="4">The sequence shown here is derived from an EMBL/GenBank/DDBJ whole genome shotgun (WGS) entry which is preliminary data.</text>
</comment>
<evidence type="ECO:0000313" key="5">
    <source>
        <dbReference type="Proteomes" id="UP001150941"/>
    </source>
</evidence>
<proteinExistence type="predicted"/>
<dbReference type="GO" id="GO:0000976">
    <property type="term" value="F:transcription cis-regulatory region binding"/>
    <property type="evidence" value="ECO:0007669"/>
    <property type="project" value="InterPro"/>
</dbReference>
<sequence length="313" mass="35270">MAGSPETAEPDPQPGGGGHYRRAAQDGKSKTAYDRRREQVRRAQKKHRERHENRCRALEDELHRLYGLLAEADELQGLRYENEVLRDIMIRHSIPLPVGMKPQRPSLAEVTFFTDDGHHQFLQVKMPEYDHGSSHTASQPCANGHELAYPDMHAPLGRLGNPQLQMGQASDESSYAHTPNFIQMGVDFVLSLERPCLFHTRAPDTDEPSGHAMSMQGMLLARAPEDLHDQTAWEVPAQQLAKLFELSGSLGLEGYITPVQAWNRINSRLGFPHLPLEKLEALRCAMVPYVKCYGFGALIEEQIFEDLLEEACK</sequence>
<name>A0A9W9P7J1_9EURO</name>
<evidence type="ECO:0000313" key="4">
    <source>
        <dbReference type="EMBL" id="KAJ5239300.1"/>
    </source>
</evidence>
<dbReference type="EMBL" id="JAPQKS010000003">
    <property type="protein sequence ID" value="KAJ5239300.1"/>
    <property type="molecule type" value="Genomic_DNA"/>
</dbReference>
<dbReference type="CDD" id="cd14688">
    <property type="entry name" value="bZIP_YAP"/>
    <property type="match status" value="1"/>
</dbReference>
<dbReference type="GO" id="GO:0001228">
    <property type="term" value="F:DNA-binding transcription activator activity, RNA polymerase II-specific"/>
    <property type="evidence" value="ECO:0007669"/>
    <property type="project" value="TreeGrafter"/>
</dbReference>
<keyword evidence="5" id="KW-1185">Reference proteome</keyword>
<dbReference type="Proteomes" id="UP001150941">
    <property type="component" value="Unassembled WGS sequence"/>
</dbReference>
<organism evidence="4 5">
    <name type="scientific">Penicillium chermesinum</name>
    <dbReference type="NCBI Taxonomy" id="63820"/>
    <lineage>
        <taxon>Eukaryota</taxon>
        <taxon>Fungi</taxon>
        <taxon>Dikarya</taxon>
        <taxon>Ascomycota</taxon>
        <taxon>Pezizomycotina</taxon>
        <taxon>Eurotiomycetes</taxon>
        <taxon>Eurotiomycetidae</taxon>
        <taxon>Eurotiales</taxon>
        <taxon>Aspergillaceae</taxon>
        <taxon>Penicillium</taxon>
    </lineage>
</organism>
<protein>
    <recommendedName>
        <fullName evidence="6">BZIP domain-containing protein</fullName>
    </recommendedName>
</protein>
<evidence type="ECO:0000256" key="2">
    <source>
        <dbReference type="ARBA" id="ARBA00023242"/>
    </source>
</evidence>
<dbReference type="GeneID" id="83200519"/>